<reference evidence="2 3" key="1">
    <citation type="submission" date="2018-08" db="EMBL/GenBank/DDBJ databases">
        <title>Recombination of ecologically and evolutionarily significant loci maintains genetic cohesion in the Pseudomonas syringae species complex.</title>
        <authorList>
            <person name="Dillon M."/>
            <person name="Thakur S."/>
            <person name="Almeida R.N.D."/>
            <person name="Weir B.S."/>
            <person name="Guttman D.S."/>
        </authorList>
    </citation>
    <scope>NUCLEOTIDE SEQUENCE [LARGE SCALE GENOMIC DNA]</scope>
    <source>
        <strain evidence="2 3">ICMP 4086</strain>
    </source>
</reference>
<gene>
    <name evidence="2" type="ORF">ALQ84_100443</name>
</gene>
<feature type="compositionally biased region" description="Basic and acidic residues" evidence="1">
    <location>
        <begin position="237"/>
        <end position="254"/>
    </location>
</feature>
<proteinExistence type="predicted"/>
<feature type="region of interest" description="Disordered" evidence="1">
    <location>
        <begin position="338"/>
        <end position="359"/>
    </location>
</feature>
<dbReference type="Proteomes" id="UP000278587">
    <property type="component" value="Unassembled WGS sequence"/>
</dbReference>
<dbReference type="AlphaFoldDB" id="A0A3M3AVK2"/>
<evidence type="ECO:0000256" key="1">
    <source>
        <dbReference type="SAM" id="MobiDB-lite"/>
    </source>
</evidence>
<sequence length="359" mass="39589">MWLRLCSIGLRLTEHPSDVKRSRRRRALYQRETRPHAKCAHRRASCPWQKGNQGEELNTANRHSAAIKGDYSMNITPLTSTAGKGSAAAATDKISIPNSTRMINAASIKWLSKVRSAISDHISASIEKGKLFELASLGSNVFGVPALSDRRSTLHPVLGFEPDHNHDLNLVRVHMQDSTGKLNPWEPTPDAVATTSRPSEPDAQAGSASSSLPQRPPAGSVLSLLGIELNQAQRHSPRVDKSIPRRPGREDRNRARINAKQTKPTAAKAYGEHQTPNPDSTRQKETAQRVAESINRMREQQKGMQRAEALLKTRAALQAREAARKQLLDVLEAIQSGREDSIDKKISATEKNAKGINYQ</sequence>
<name>A0A3M3AVK2_9PSED</name>
<dbReference type="GO" id="GO:0005615">
    <property type="term" value="C:extracellular space"/>
    <property type="evidence" value="ECO:0007669"/>
    <property type="project" value="InterPro"/>
</dbReference>
<organism evidence="2 3">
    <name type="scientific">Pseudomonas caricapapayae</name>
    <dbReference type="NCBI Taxonomy" id="46678"/>
    <lineage>
        <taxon>Bacteria</taxon>
        <taxon>Pseudomonadati</taxon>
        <taxon>Pseudomonadota</taxon>
        <taxon>Gammaproteobacteria</taxon>
        <taxon>Pseudomonadales</taxon>
        <taxon>Pseudomonadaceae</taxon>
        <taxon>Pseudomonas</taxon>
    </lineage>
</organism>
<protein>
    <submittedName>
        <fullName evidence="2">Type III effector hopY1</fullName>
    </submittedName>
</protein>
<dbReference type="InterPro" id="IPR018581">
    <property type="entry name" value="T3SS_pilus_HrpA"/>
</dbReference>
<comment type="caution">
    <text evidence="2">The sequence shown here is derived from an EMBL/GenBank/DDBJ whole genome shotgun (WGS) entry which is preliminary data.</text>
</comment>
<dbReference type="Pfam" id="PF09589">
    <property type="entry name" value="HrpA_pilin"/>
    <property type="match status" value="1"/>
</dbReference>
<feature type="compositionally biased region" description="Basic and acidic residues" evidence="1">
    <location>
        <begin position="338"/>
        <end position="353"/>
    </location>
</feature>
<accession>A0A3M3AVK2</accession>
<evidence type="ECO:0000313" key="2">
    <source>
        <dbReference type="EMBL" id="RMM04464.1"/>
    </source>
</evidence>
<evidence type="ECO:0000313" key="3">
    <source>
        <dbReference type="Proteomes" id="UP000278587"/>
    </source>
</evidence>
<feature type="region of interest" description="Disordered" evidence="1">
    <location>
        <begin position="179"/>
        <end position="285"/>
    </location>
</feature>
<dbReference type="EMBL" id="RBOC01000181">
    <property type="protein sequence ID" value="RMM04464.1"/>
    <property type="molecule type" value="Genomic_DNA"/>
</dbReference>